<dbReference type="STRING" id="485916.Dtox_3606"/>
<dbReference type="HOGENOM" id="CLU_1934619_0_0_9"/>
<protein>
    <submittedName>
        <fullName evidence="1">Uncharacterized protein</fullName>
    </submittedName>
</protein>
<proteinExistence type="predicted"/>
<dbReference type="InterPro" id="IPR054221">
    <property type="entry name" value="DUF6941"/>
</dbReference>
<accession>C8VW31</accession>
<dbReference type="Proteomes" id="UP000002217">
    <property type="component" value="Chromosome"/>
</dbReference>
<dbReference type="EMBL" id="CP001720">
    <property type="protein sequence ID" value="ACV64318.1"/>
    <property type="molecule type" value="Genomic_DNA"/>
</dbReference>
<dbReference type="RefSeq" id="WP_015759005.1">
    <property type="nucleotide sequence ID" value="NC_013216.1"/>
</dbReference>
<keyword evidence="2" id="KW-1185">Reference proteome</keyword>
<organism evidence="1 2">
    <name type="scientific">Desulfofarcimen acetoxidans (strain ATCC 49208 / DSM 771 / KCTC 5769 / VKM B-1644 / 5575)</name>
    <name type="common">Desulfotomaculum acetoxidans</name>
    <dbReference type="NCBI Taxonomy" id="485916"/>
    <lineage>
        <taxon>Bacteria</taxon>
        <taxon>Bacillati</taxon>
        <taxon>Bacillota</taxon>
        <taxon>Clostridia</taxon>
        <taxon>Eubacteriales</taxon>
        <taxon>Peptococcaceae</taxon>
        <taxon>Desulfofarcimen</taxon>
    </lineage>
</organism>
<dbReference type="AlphaFoldDB" id="C8VW31"/>
<dbReference type="Pfam" id="PF22091">
    <property type="entry name" value="DUF6941"/>
    <property type="match status" value="1"/>
</dbReference>
<dbReference type="OrthoDB" id="1808574at2"/>
<evidence type="ECO:0000313" key="2">
    <source>
        <dbReference type="Proteomes" id="UP000002217"/>
    </source>
</evidence>
<name>C8VW31_DESAS</name>
<dbReference type="KEGG" id="dae:Dtox_3606"/>
<gene>
    <name evidence="1" type="ordered locus">Dtox_3606</name>
</gene>
<evidence type="ECO:0000313" key="1">
    <source>
        <dbReference type="EMBL" id="ACV64318.1"/>
    </source>
</evidence>
<reference evidence="1 2" key="1">
    <citation type="journal article" date="2009" name="Stand. Genomic Sci.">
        <title>Complete genome sequence of Desulfotomaculum acetoxidans type strain (5575).</title>
        <authorList>
            <person name="Spring S."/>
            <person name="Lapidus A."/>
            <person name="Schroder M."/>
            <person name="Gleim D."/>
            <person name="Sims D."/>
            <person name="Meincke L."/>
            <person name="Glavina Del Rio T."/>
            <person name="Tice H."/>
            <person name="Copeland A."/>
            <person name="Cheng J.F."/>
            <person name="Lucas S."/>
            <person name="Chen F."/>
            <person name="Nolan M."/>
            <person name="Bruce D."/>
            <person name="Goodwin L."/>
            <person name="Pitluck S."/>
            <person name="Ivanova N."/>
            <person name="Mavromatis K."/>
            <person name="Mikhailova N."/>
            <person name="Pati A."/>
            <person name="Chen A."/>
            <person name="Palaniappan K."/>
            <person name="Land M."/>
            <person name="Hauser L."/>
            <person name="Chang Y.J."/>
            <person name="Jeffries C.D."/>
            <person name="Chain P."/>
            <person name="Saunders E."/>
            <person name="Brettin T."/>
            <person name="Detter J.C."/>
            <person name="Goker M."/>
            <person name="Bristow J."/>
            <person name="Eisen J.A."/>
            <person name="Markowitz V."/>
            <person name="Hugenholtz P."/>
            <person name="Kyrpides N.C."/>
            <person name="Klenk H.P."/>
            <person name="Han C."/>
        </authorList>
    </citation>
    <scope>NUCLEOTIDE SEQUENCE [LARGE SCALE GENOMIC DNA]</scope>
    <source>
        <strain evidence="2">ATCC 49208 / DSM 771 / VKM B-1644</strain>
    </source>
</reference>
<sequence>MVNVPLPQIVCFTFCDEVQVVNGKYCILGVFYRIFPPLFPYTYNLNIVMGWYGEQGMHHFDIILNDPHGQPILMLPAYRFELTLDRPYVNVVLQAQIPLHVPGNYHFIVYLNDELYGEYPLQVVVTSSIN</sequence>